<evidence type="ECO:0000313" key="2">
    <source>
        <dbReference type="Proteomes" id="UP001225072"/>
    </source>
</evidence>
<dbReference type="Proteomes" id="UP001225072">
    <property type="component" value="Unassembled WGS sequence"/>
</dbReference>
<proteinExistence type="predicted"/>
<comment type="caution">
    <text evidence="1">The sequence shown here is derived from an EMBL/GenBank/DDBJ whole genome shotgun (WGS) entry which is preliminary data.</text>
</comment>
<dbReference type="EMBL" id="JAUTAL010000001">
    <property type="protein sequence ID" value="MDQ1097179.1"/>
    <property type="molecule type" value="Genomic_DNA"/>
</dbReference>
<evidence type="ECO:0000313" key="1">
    <source>
        <dbReference type="EMBL" id="MDQ1097179.1"/>
    </source>
</evidence>
<sequence>MSIWYGVDPLAVYDPVLQSQFYGDGERNGSVYNYGNLNPYVYTYQNPINLIDPNGKQTASRANGRAYRGIGIPIPNITTQQKAQAAMAPMNAKEGEVYKASKYNPNFRRSSELKKAVRNFNAKNTR</sequence>
<organism evidence="1 2">
    <name type="scientific">Chryseobacterium camelliae</name>
    <dbReference type="NCBI Taxonomy" id="1265445"/>
    <lineage>
        <taxon>Bacteria</taxon>
        <taxon>Pseudomonadati</taxon>
        <taxon>Bacteroidota</taxon>
        <taxon>Flavobacteriia</taxon>
        <taxon>Flavobacteriales</taxon>
        <taxon>Weeksellaceae</taxon>
        <taxon>Chryseobacterium group</taxon>
        <taxon>Chryseobacterium</taxon>
    </lineage>
</organism>
<gene>
    <name evidence="1" type="ORF">QE404_002326</name>
</gene>
<accession>A0ABU0TJG4</accession>
<protein>
    <recommendedName>
        <fullName evidence="3">RHS repeat-associated core domain-containing protein</fullName>
    </recommendedName>
</protein>
<evidence type="ECO:0008006" key="3">
    <source>
        <dbReference type="Google" id="ProtNLM"/>
    </source>
</evidence>
<keyword evidence="2" id="KW-1185">Reference proteome</keyword>
<name>A0ABU0TJG4_9FLAO</name>
<reference evidence="1 2" key="1">
    <citation type="submission" date="2023-07" db="EMBL/GenBank/DDBJ databases">
        <title>Functional and genomic diversity of the sorghum phyllosphere microbiome.</title>
        <authorList>
            <person name="Shade A."/>
        </authorList>
    </citation>
    <scope>NUCLEOTIDE SEQUENCE [LARGE SCALE GENOMIC DNA]</scope>
    <source>
        <strain evidence="1 2">SORGH_AS_1064</strain>
    </source>
</reference>